<gene>
    <name evidence="7" type="ORF">ABE541_03855</name>
</gene>
<keyword evidence="8" id="KW-1185">Reference proteome</keyword>
<evidence type="ECO:0000259" key="6">
    <source>
        <dbReference type="PROSITE" id="PS50995"/>
    </source>
</evidence>
<dbReference type="PANTHER" id="PTHR33164:SF5">
    <property type="entry name" value="ORGANIC HYDROPEROXIDE RESISTANCE TRANSCRIPTIONAL REGULATOR"/>
    <property type="match status" value="1"/>
</dbReference>
<keyword evidence="5" id="KW-0804">Transcription</keyword>
<proteinExistence type="predicted"/>
<reference evidence="7 8" key="1">
    <citation type="submission" date="2024-04" db="EMBL/GenBank/DDBJ databases">
        <title>WGS of bacteria from Torrens River.</title>
        <authorList>
            <person name="Wyrsch E.R."/>
            <person name="Drigo B."/>
        </authorList>
    </citation>
    <scope>NUCLEOTIDE SEQUENCE [LARGE SCALE GENOMIC DNA]</scope>
    <source>
        <strain evidence="7 8">TWI391</strain>
    </source>
</reference>
<dbReference type="SMART" id="SM00347">
    <property type="entry name" value="HTH_MARR"/>
    <property type="match status" value="1"/>
</dbReference>
<dbReference type="Proteomes" id="UP001409291">
    <property type="component" value="Unassembled WGS sequence"/>
</dbReference>
<sequence length="145" mass="16943">MKDLLKLDNQLCFPLYALSREIIQRYRPHLDEIGLTYPQYLVLMVLWEKDQQTVNQIGHKLFLDSGTLTPLLKRLEQKHLLVRQRSTVDERVVEIFLTTAGKDLKKEAKCIPQKLIEELEISAEEIESMRNIANKILKSKIVTEV</sequence>
<evidence type="ECO:0000256" key="1">
    <source>
        <dbReference type="ARBA" id="ARBA00004496"/>
    </source>
</evidence>
<name>A0ABV0BR30_9SPHI</name>
<comment type="subcellular location">
    <subcellularLocation>
        <location evidence="1">Cytoplasm</location>
    </subcellularLocation>
</comment>
<feature type="domain" description="HTH marR-type" evidence="6">
    <location>
        <begin position="8"/>
        <end position="138"/>
    </location>
</feature>
<protein>
    <submittedName>
        <fullName evidence="7">MarR family transcriptional regulator</fullName>
    </submittedName>
</protein>
<dbReference type="InterPro" id="IPR039422">
    <property type="entry name" value="MarR/SlyA-like"/>
</dbReference>
<dbReference type="PROSITE" id="PS50995">
    <property type="entry name" value="HTH_MARR_2"/>
    <property type="match status" value="1"/>
</dbReference>
<dbReference type="PANTHER" id="PTHR33164">
    <property type="entry name" value="TRANSCRIPTIONAL REGULATOR, MARR FAMILY"/>
    <property type="match status" value="1"/>
</dbReference>
<evidence type="ECO:0000256" key="3">
    <source>
        <dbReference type="ARBA" id="ARBA00023015"/>
    </source>
</evidence>
<keyword evidence="2" id="KW-0963">Cytoplasm</keyword>
<evidence type="ECO:0000313" key="8">
    <source>
        <dbReference type="Proteomes" id="UP001409291"/>
    </source>
</evidence>
<keyword evidence="4" id="KW-0238">DNA-binding</keyword>
<evidence type="ECO:0000256" key="5">
    <source>
        <dbReference type="ARBA" id="ARBA00023163"/>
    </source>
</evidence>
<comment type="caution">
    <text evidence="7">The sequence shown here is derived from an EMBL/GenBank/DDBJ whole genome shotgun (WGS) entry which is preliminary data.</text>
</comment>
<dbReference type="InterPro" id="IPR036390">
    <property type="entry name" value="WH_DNA-bd_sf"/>
</dbReference>
<dbReference type="SUPFAM" id="SSF46785">
    <property type="entry name" value="Winged helix' DNA-binding domain"/>
    <property type="match status" value="1"/>
</dbReference>
<dbReference type="Gene3D" id="1.10.10.10">
    <property type="entry name" value="Winged helix-like DNA-binding domain superfamily/Winged helix DNA-binding domain"/>
    <property type="match status" value="1"/>
</dbReference>
<evidence type="ECO:0000256" key="2">
    <source>
        <dbReference type="ARBA" id="ARBA00022490"/>
    </source>
</evidence>
<accession>A0ABV0BR30</accession>
<keyword evidence="3" id="KW-0805">Transcription regulation</keyword>
<dbReference type="InterPro" id="IPR000835">
    <property type="entry name" value="HTH_MarR-typ"/>
</dbReference>
<dbReference type="InterPro" id="IPR055166">
    <property type="entry name" value="Transc_reg_Sar_Rot_HTH"/>
</dbReference>
<dbReference type="EMBL" id="JBDJNQ010000001">
    <property type="protein sequence ID" value="MEN5376388.1"/>
    <property type="molecule type" value="Genomic_DNA"/>
</dbReference>
<dbReference type="InterPro" id="IPR036388">
    <property type="entry name" value="WH-like_DNA-bd_sf"/>
</dbReference>
<dbReference type="Pfam" id="PF22381">
    <property type="entry name" value="Staph_reg_Sar_Rot"/>
    <property type="match status" value="1"/>
</dbReference>
<evidence type="ECO:0000313" key="7">
    <source>
        <dbReference type="EMBL" id="MEN5376388.1"/>
    </source>
</evidence>
<organism evidence="7 8">
    <name type="scientific">Sphingobacterium kitahiroshimense</name>
    <dbReference type="NCBI Taxonomy" id="470446"/>
    <lineage>
        <taxon>Bacteria</taxon>
        <taxon>Pseudomonadati</taxon>
        <taxon>Bacteroidota</taxon>
        <taxon>Sphingobacteriia</taxon>
        <taxon>Sphingobacteriales</taxon>
        <taxon>Sphingobacteriaceae</taxon>
        <taxon>Sphingobacterium</taxon>
    </lineage>
</organism>
<evidence type="ECO:0000256" key="4">
    <source>
        <dbReference type="ARBA" id="ARBA00023125"/>
    </source>
</evidence>
<dbReference type="RefSeq" id="WP_021188245.1">
    <property type="nucleotide sequence ID" value="NZ_JBDJLH010000001.1"/>
</dbReference>